<dbReference type="InterPro" id="IPR012340">
    <property type="entry name" value="NA-bd_OB-fold"/>
</dbReference>
<feature type="domain" description="DNA ligase OB-like" evidence="6">
    <location>
        <begin position="233"/>
        <end position="298"/>
    </location>
</feature>
<dbReference type="CDD" id="cd07896">
    <property type="entry name" value="Adenylation_kDNA_ligase_like"/>
    <property type="match status" value="1"/>
</dbReference>
<dbReference type="SUPFAM" id="SSF56091">
    <property type="entry name" value="DNA ligase/mRNA capping enzyme, catalytic domain"/>
    <property type="match status" value="1"/>
</dbReference>
<evidence type="ECO:0000259" key="6">
    <source>
        <dbReference type="Pfam" id="PF14743"/>
    </source>
</evidence>
<dbReference type="PANTHER" id="PTHR47810:SF1">
    <property type="entry name" value="DNA LIGASE B"/>
    <property type="match status" value="1"/>
</dbReference>
<dbReference type="RefSeq" id="WP_332288232.1">
    <property type="nucleotide sequence ID" value="NZ_JAZIBG010000017.1"/>
</dbReference>
<dbReference type="NCBIfam" id="NF006592">
    <property type="entry name" value="PRK09125.1"/>
    <property type="match status" value="1"/>
</dbReference>
<organism evidence="7 8">
    <name type="scientific">Aquincola agrisoli</name>
    <dbReference type="NCBI Taxonomy" id="3119538"/>
    <lineage>
        <taxon>Bacteria</taxon>
        <taxon>Pseudomonadati</taxon>
        <taxon>Pseudomonadota</taxon>
        <taxon>Betaproteobacteria</taxon>
        <taxon>Burkholderiales</taxon>
        <taxon>Sphaerotilaceae</taxon>
        <taxon>Aquincola</taxon>
    </lineage>
</organism>
<feature type="signal peptide" evidence="5">
    <location>
        <begin position="1"/>
        <end position="29"/>
    </location>
</feature>
<dbReference type="SUPFAM" id="SSF50249">
    <property type="entry name" value="Nucleic acid-binding proteins"/>
    <property type="match status" value="1"/>
</dbReference>
<dbReference type="InterPro" id="IPR050326">
    <property type="entry name" value="NAD_dep_DNA_ligaseB"/>
</dbReference>
<dbReference type="Gene3D" id="3.30.1490.70">
    <property type="match status" value="1"/>
</dbReference>
<reference evidence="7 8" key="1">
    <citation type="submission" date="2024-02" db="EMBL/GenBank/DDBJ databases">
        <title>Genome sequence of Aquincola sp. MAHUQ-54.</title>
        <authorList>
            <person name="Huq M.A."/>
        </authorList>
    </citation>
    <scope>NUCLEOTIDE SEQUENCE [LARGE SCALE GENOMIC DNA]</scope>
    <source>
        <strain evidence="7 8">MAHUQ-54</strain>
    </source>
</reference>
<keyword evidence="2" id="KW-0235">DNA replication</keyword>
<keyword evidence="5" id="KW-0732">Signal</keyword>
<evidence type="ECO:0000313" key="7">
    <source>
        <dbReference type="EMBL" id="MEF7613288.1"/>
    </source>
</evidence>
<evidence type="ECO:0000313" key="8">
    <source>
        <dbReference type="Proteomes" id="UP001336250"/>
    </source>
</evidence>
<accession>A0AAW9PZP1</accession>
<dbReference type="PROSITE" id="PS51318">
    <property type="entry name" value="TAT"/>
    <property type="match status" value="1"/>
</dbReference>
<dbReference type="Gene3D" id="3.30.470.30">
    <property type="entry name" value="DNA ligase/mRNA capping enzyme"/>
    <property type="match status" value="1"/>
</dbReference>
<keyword evidence="3" id="KW-0227">DNA damage</keyword>
<proteinExistence type="predicted"/>
<dbReference type="CDD" id="cd08041">
    <property type="entry name" value="OBF_kDNA_ligase_like"/>
    <property type="match status" value="1"/>
</dbReference>
<dbReference type="Proteomes" id="UP001336250">
    <property type="component" value="Unassembled WGS sequence"/>
</dbReference>
<name>A0AAW9PZP1_9BURK</name>
<evidence type="ECO:0000256" key="4">
    <source>
        <dbReference type="ARBA" id="ARBA00023204"/>
    </source>
</evidence>
<keyword evidence="4" id="KW-0234">DNA repair</keyword>
<sequence>MPHTPSRTRRRLLAAAVAWIGQAAWLATAGAQGMPAEPAGVQAAAPPAMLLAREFGPGDDPAHYLVSEKFDGVRAQWDGRTLRFRGGGRVPAPDWFTARLPLQALDGELWLGRGRFDALSGIVRREVPDDGQWRQVKYLVFELPGAGGTFEERVAEIHRLVAEARWPQLVAVEQARVPDRPALRRRLDAVVRAGGEGLMLHRADAPYHTGRSDALLKLKPRQDAEAVVIGHLPGKGRHTGRLGALRLRTPEGVVFQLGTGFTDAQREAPPPVGVLVTYRHHGFTAKGVPRFASFVRVREAF</sequence>
<dbReference type="GO" id="GO:0006281">
    <property type="term" value="P:DNA repair"/>
    <property type="evidence" value="ECO:0007669"/>
    <property type="project" value="UniProtKB-KW"/>
</dbReference>
<dbReference type="GO" id="GO:0003910">
    <property type="term" value="F:DNA ligase (ATP) activity"/>
    <property type="evidence" value="ECO:0007669"/>
    <property type="project" value="UniProtKB-EC"/>
</dbReference>
<dbReference type="Pfam" id="PF14743">
    <property type="entry name" value="DNA_ligase_OB_2"/>
    <property type="match status" value="1"/>
</dbReference>
<evidence type="ECO:0000256" key="3">
    <source>
        <dbReference type="ARBA" id="ARBA00022763"/>
    </source>
</evidence>
<keyword evidence="8" id="KW-1185">Reference proteome</keyword>
<dbReference type="AlphaFoldDB" id="A0AAW9PZP1"/>
<evidence type="ECO:0000256" key="1">
    <source>
        <dbReference type="ARBA" id="ARBA00022598"/>
    </source>
</evidence>
<feature type="chain" id="PRO_5043656536" evidence="5">
    <location>
        <begin position="30"/>
        <end position="301"/>
    </location>
</feature>
<dbReference type="PANTHER" id="PTHR47810">
    <property type="entry name" value="DNA LIGASE"/>
    <property type="match status" value="1"/>
</dbReference>
<dbReference type="InterPro" id="IPR029319">
    <property type="entry name" value="DNA_ligase_OB"/>
</dbReference>
<evidence type="ECO:0000256" key="2">
    <source>
        <dbReference type="ARBA" id="ARBA00022705"/>
    </source>
</evidence>
<protein>
    <submittedName>
        <fullName evidence="7">DNA ligase</fullName>
        <ecNumber evidence="7">6.5.1.1</ecNumber>
    </submittedName>
</protein>
<evidence type="ECO:0000256" key="5">
    <source>
        <dbReference type="SAM" id="SignalP"/>
    </source>
</evidence>
<keyword evidence="1 7" id="KW-0436">Ligase</keyword>
<gene>
    <name evidence="7" type="ORF">V4F39_05140</name>
</gene>
<comment type="caution">
    <text evidence="7">The sequence shown here is derived from an EMBL/GenBank/DDBJ whole genome shotgun (WGS) entry which is preliminary data.</text>
</comment>
<dbReference type="EMBL" id="JAZIBG010000017">
    <property type="protein sequence ID" value="MEF7613288.1"/>
    <property type="molecule type" value="Genomic_DNA"/>
</dbReference>
<dbReference type="EC" id="6.5.1.1" evidence="7"/>
<dbReference type="Gene3D" id="2.40.50.140">
    <property type="entry name" value="Nucleic acid-binding proteins"/>
    <property type="match status" value="1"/>
</dbReference>
<dbReference type="GO" id="GO:0006260">
    <property type="term" value="P:DNA replication"/>
    <property type="evidence" value="ECO:0007669"/>
    <property type="project" value="UniProtKB-KW"/>
</dbReference>
<dbReference type="InterPro" id="IPR006311">
    <property type="entry name" value="TAT_signal"/>
</dbReference>